<dbReference type="InterPro" id="IPR001789">
    <property type="entry name" value="Sig_transdc_resp-reg_receiver"/>
</dbReference>
<dbReference type="InterPro" id="IPR007492">
    <property type="entry name" value="LytTR_DNA-bd_dom"/>
</dbReference>
<keyword evidence="9" id="KW-1185">Reference proteome</keyword>
<evidence type="ECO:0000256" key="2">
    <source>
        <dbReference type="ARBA" id="ARBA00024867"/>
    </source>
</evidence>
<reference evidence="7 8" key="1">
    <citation type="submission" date="2018-07" db="EMBL/GenBank/DDBJ databases">
        <title>New species, Clostridium PI-S10-A1B.</title>
        <authorList>
            <person name="Krishna G."/>
            <person name="Summeta K."/>
            <person name="Shikha S."/>
            <person name="Prabhu P.B."/>
            <person name="Suresh K."/>
        </authorList>
    </citation>
    <scope>NUCLEOTIDE SEQUENCE [LARGE SCALE GENOMIC DNA]</scope>
    <source>
        <strain evidence="7 8">PI-S10-A1B</strain>
    </source>
</reference>
<sequence>MNVFLCDDQAEFMHGFANDLKGYFRNRKISFRLFLFTDGTNLLCSGIVPDIIFLDIKIGKESGLITARKIREINTRTKIVFLTAYKQYVFQSFDVDASHYLIKPVSEQKLYAVLDHLLRQLNPLKEPPIIVRSGQTTLCVSCSDLLYVEVNNKTVTLHNKNDITEFSGKLEAIETNLPARFYRCHRSFIVNMDYVVRFDKMDLHLANGESVPVSKRKYQDFTRAFLRHMKKEGLL</sequence>
<comment type="function">
    <text evidence="2">May play the central regulatory role in sporulation. It may be an element of the effector pathway responsible for the activation of sporulation genes in response to nutritional stress. Spo0A may act in concert with spo0H (a sigma factor) to control the expression of some genes that are critical to the sporulation process.</text>
</comment>
<evidence type="ECO:0000259" key="5">
    <source>
        <dbReference type="PROSITE" id="PS50930"/>
    </source>
</evidence>
<dbReference type="RefSeq" id="WP_117419583.1">
    <property type="nucleotide sequence ID" value="NZ_BRPJ01000060.1"/>
</dbReference>
<feature type="modified residue" description="4-aspartylphosphate" evidence="3">
    <location>
        <position position="55"/>
    </location>
</feature>
<dbReference type="PANTHER" id="PTHR37299">
    <property type="entry name" value="TRANSCRIPTIONAL REGULATOR-RELATED"/>
    <property type="match status" value="1"/>
</dbReference>
<evidence type="ECO:0000313" key="7">
    <source>
        <dbReference type="EMBL" id="RFZ76271.1"/>
    </source>
</evidence>
<dbReference type="Gene3D" id="2.40.50.1020">
    <property type="entry name" value="LytTr DNA-binding domain"/>
    <property type="match status" value="1"/>
</dbReference>
<evidence type="ECO:0000313" key="9">
    <source>
        <dbReference type="Proteomes" id="UP001419084"/>
    </source>
</evidence>
<dbReference type="EMBL" id="BRPJ01000060">
    <property type="protein sequence ID" value="GLB31218.1"/>
    <property type="molecule type" value="Genomic_DNA"/>
</dbReference>
<dbReference type="InterPro" id="IPR011006">
    <property type="entry name" value="CheY-like_superfamily"/>
</dbReference>
<reference evidence="6 9" key="2">
    <citation type="journal article" date="2024" name="Int. J. Syst. Evol. Microbiol.">
        <title>Lacrimispora brassicae sp. nov. isolated from fermented cabbage, and proposal of Clostridium indicum Gundawar et al. 2019 and Clostridium methoxybenzovorans Mechichi et al. 1999 as heterotypic synonyms of Lacrimispora amygdalina (Parshina et al. 2003) Haas and Blanchard 2020 and Lacrimispora indolis (McClung and McCoy 1957) Haas and Blanchard 2020, respectively.</title>
        <authorList>
            <person name="Kobayashi H."/>
            <person name="Tanizawa Y."/>
            <person name="Sakamoto M."/>
            <person name="Ohkuma M."/>
            <person name="Tohno M."/>
        </authorList>
    </citation>
    <scope>NUCLEOTIDE SEQUENCE [LARGE SCALE GENOMIC DNA]</scope>
    <source>
        <strain evidence="6 9">DSM 12857</strain>
    </source>
</reference>
<dbReference type="PANTHER" id="PTHR37299:SF1">
    <property type="entry name" value="STAGE 0 SPORULATION PROTEIN A HOMOLOG"/>
    <property type="match status" value="1"/>
</dbReference>
<accession>A0A3E2N5V5</accession>
<organism evidence="7 8">
    <name type="scientific">Lacrimispora amygdalina</name>
    <dbReference type="NCBI Taxonomy" id="253257"/>
    <lineage>
        <taxon>Bacteria</taxon>
        <taxon>Bacillati</taxon>
        <taxon>Bacillota</taxon>
        <taxon>Clostridia</taxon>
        <taxon>Lachnospirales</taxon>
        <taxon>Lachnospiraceae</taxon>
        <taxon>Lacrimispora</taxon>
    </lineage>
</organism>
<name>A0A3E2N5V5_9FIRM</name>
<dbReference type="AlphaFoldDB" id="A0A3E2N5V5"/>
<dbReference type="OrthoDB" id="9802383at2"/>
<evidence type="ECO:0000256" key="3">
    <source>
        <dbReference type="PROSITE-ProRule" id="PRU00169"/>
    </source>
</evidence>
<dbReference type="GO" id="GO:0000156">
    <property type="term" value="F:phosphorelay response regulator activity"/>
    <property type="evidence" value="ECO:0007669"/>
    <property type="project" value="InterPro"/>
</dbReference>
<proteinExistence type="predicted"/>
<dbReference type="Proteomes" id="UP001419084">
    <property type="component" value="Unassembled WGS sequence"/>
</dbReference>
<keyword evidence="3" id="KW-0597">Phosphoprotein</keyword>
<dbReference type="SUPFAM" id="SSF52172">
    <property type="entry name" value="CheY-like"/>
    <property type="match status" value="1"/>
</dbReference>
<comment type="caution">
    <text evidence="7">The sequence shown here is derived from an EMBL/GenBank/DDBJ whole genome shotgun (WGS) entry which is preliminary data.</text>
</comment>
<dbReference type="SMART" id="SM00448">
    <property type="entry name" value="REC"/>
    <property type="match status" value="1"/>
</dbReference>
<dbReference type="GO" id="GO:0003677">
    <property type="term" value="F:DNA binding"/>
    <property type="evidence" value="ECO:0007669"/>
    <property type="project" value="UniProtKB-KW"/>
</dbReference>
<gene>
    <name evidence="7" type="ORF">DS742_24615</name>
    <name evidence="6" type="ORF">LAD12857_31410</name>
</gene>
<dbReference type="PROSITE" id="PS50110">
    <property type="entry name" value="RESPONSE_REGULATORY"/>
    <property type="match status" value="1"/>
</dbReference>
<dbReference type="Pfam" id="PF04397">
    <property type="entry name" value="LytTR"/>
    <property type="match status" value="1"/>
</dbReference>
<dbReference type="EMBL" id="QOHO01000096">
    <property type="protein sequence ID" value="RFZ76271.1"/>
    <property type="molecule type" value="Genomic_DNA"/>
</dbReference>
<dbReference type="PROSITE" id="PS50930">
    <property type="entry name" value="HTH_LYTTR"/>
    <property type="match status" value="1"/>
</dbReference>
<dbReference type="InterPro" id="IPR046947">
    <property type="entry name" value="LytR-like"/>
</dbReference>
<evidence type="ECO:0000313" key="8">
    <source>
        <dbReference type="Proteomes" id="UP000260680"/>
    </source>
</evidence>
<evidence type="ECO:0000256" key="1">
    <source>
        <dbReference type="ARBA" id="ARBA00018672"/>
    </source>
</evidence>
<dbReference type="Proteomes" id="UP000260680">
    <property type="component" value="Unassembled WGS sequence"/>
</dbReference>
<feature type="domain" description="HTH LytTR-type" evidence="5">
    <location>
        <begin position="129"/>
        <end position="227"/>
    </location>
</feature>
<protein>
    <recommendedName>
        <fullName evidence="1">Stage 0 sporulation protein A homolog</fullName>
    </recommendedName>
</protein>
<keyword evidence="7" id="KW-0238">DNA-binding</keyword>
<dbReference type="Pfam" id="PF00072">
    <property type="entry name" value="Response_reg"/>
    <property type="match status" value="1"/>
</dbReference>
<dbReference type="SMART" id="SM00850">
    <property type="entry name" value="LytTR"/>
    <property type="match status" value="1"/>
</dbReference>
<evidence type="ECO:0000313" key="6">
    <source>
        <dbReference type="EMBL" id="GLB31218.1"/>
    </source>
</evidence>
<dbReference type="Gene3D" id="3.40.50.2300">
    <property type="match status" value="1"/>
</dbReference>
<evidence type="ECO:0000259" key="4">
    <source>
        <dbReference type="PROSITE" id="PS50110"/>
    </source>
</evidence>
<feature type="domain" description="Response regulatory" evidence="4">
    <location>
        <begin position="2"/>
        <end position="118"/>
    </location>
</feature>